<reference evidence="1 2" key="1">
    <citation type="submission" date="2019-05" db="EMBL/GenBank/DDBJ databases">
        <title>Another draft genome of Portunus trituberculatus and its Hox gene families provides insights of decapod evolution.</title>
        <authorList>
            <person name="Jeong J.-H."/>
            <person name="Song I."/>
            <person name="Kim S."/>
            <person name="Choi T."/>
            <person name="Kim D."/>
            <person name="Ryu S."/>
            <person name="Kim W."/>
        </authorList>
    </citation>
    <scope>NUCLEOTIDE SEQUENCE [LARGE SCALE GENOMIC DNA]</scope>
    <source>
        <tissue evidence="1">Muscle</tissue>
    </source>
</reference>
<protein>
    <submittedName>
        <fullName evidence="1">Uncharacterized protein</fullName>
    </submittedName>
</protein>
<name>A0A5B7DBZ4_PORTR</name>
<dbReference type="EMBL" id="VSRR010000717">
    <property type="protein sequence ID" value="MPC18874.1"/>
    <property type="molecule type" value="Genomic_DNA"/>
</dbReference>
<dbReference type="AlphaFoldDB" id="A0A5B7DBZ4"/>
<proteinExistence type="predicted"/>
<evidence type="ECO:0000313" key="1">
    <source>
        <dbReference type="EMBL" id="MPC18874.1"/>
    </source>
</evidence>
<sequence length="64" mass="7247">MIAGLIRDAHTAAARHTDGPTRSFLCINICETDQSFTQRRNLRGKTFPSVCVVEARRWTLLGWT</sequence>
<organism evidence="1 2">
    <name type="scientific">Portunus trituberculatus</name>
    <name type="common">Swimming crab</name>
    <name type="synonym">Neptunus trituberculatus</name>
    <dbReference type="NCBI Taxonomy" id="210409"/>
    <lineage>
        <taxon>Eukaryota</taxon>
        <taxon>Metazoa</taxon>
        <taxon>Ecdysozoa</taxon>
        <taxon>Arthropoda</taxon>
        <taxon>Crustacea</taxon>
        <taxon>Multicrustacea</taxon>
        <taxon>Malacostraca</taxon>
        <taxon>Eumalacostraca</taxon>
        <taxon>Eucarida</taxon>
        <taxon>Decapoda</taxon>
        <taxon>Pleocyemata</taxon>
        <taxon>Brachyura</taxon>
        <taxon>Eubrachyura</taxon>
        <taxon>Portunoidea</taxon>
        <taxon>Portunidae</taxon>
        <taxon>Portuninae</taxon>
        <taxon>Portunus</taxon>
    </lineage>
</organism>
<keyword evidence="2" id="KW-1185">Reference proteome</keyword>
<evidence type="ECO:0000313" key="2">
    <source>
        <dbReference type="Proteomes" id="UP000324222"/>
    </source>
</evidence>
<comment type="caution">
    <text evidence="1">The sequence shown here is derived from an EMBL/GenBank/DDBJ whole genome shotgun (WGS) entry which is preliminary data.</text>
</comment>
<gene>
    <name evidence="1" type="ORF">E2C01_011768</name>
</gene>
<dbReference type="Proteomes" id="UP000324222">
    <property type="component" value="Unassembled WGS sequence"/>
</dbReference>
<accession>A0A5B7DBZ4</accession>